<dbReference type="InterPro" id="IPR006656">
    <property type="entry name" value="Mopterin_OxRdtase"/>
</dbReference>
<feature type="domain" description="4Fe-4S Mo/W bis-MGD-type" evidence="11">
    <location>
        <begin position="50"/>
        <end position="106"/>
    </location>
</feature>
<name>A0A151AJN5_9EURY</name>
<dbReference type="PROSITE" id="PS51318">
    <property type="entry name" value="TAT"/>
    <property type="match status" value="1"/>
</dbReference>
<evidence type="ECO:0000313" key="13">
    <source>
        <dbReference type="Proteomes" id="UP000075321"/>
    </source>
</evidence>
<evidence type="ECO:0000256" key="1">
    <source>
        <dbReference type="ARBA" id="ARBA00001966"/>
    </source>
</evidence>
<dbReference type="SMART" id="SM00926">
    <property type="entry name" value="Molybdop_Fe4S4"/>
    <property type="match status" value="1"/>
</dbReference>
<dbReference type="NCBIfam" id="TIGR01409">
    <property type="entry name" value="TAT_signal_seq"/>
    <property type="match status" value="1"/>
</dbReference>
<gene>
    <name evidence="12" type="primary">fdhA_1</name>
    <name evidence="12" type="ORF">HAPAU_05610</name>
</gene>
<dbReference type="PROSITE" id="PS51669">
    <property type="entry name" value="4FE4S_MOW_BIS_MGD"/>
    <property type="match status" value="1"/>
</dbReference>
<dbReference type="PANTHER" id="PTHR43598:SF1">
    <property type="entry name" value="FORMATE DEHYDROGENASE-O MAJOR SUBUNIT"/>
    <property type="match status" value="1"/>
</dbReference>
<keyword evidence="13" id="KW-1185">Reference proteome</keyword>
<feature type="region of interest" description="Disordered" evidence="10">
    <location>
        <begin position="442"/>
        <end position="516"/>
    </location>
</feature>
<evidence type="ECO:0000256" key="5">
    <source>
        <dbReference type="ARBA" id="ARBA00022723"/>
    </source>
</evidence>
<keyword evidence="8" id="KW-0408">Iron</keyword>
<protein>
    <submittedName>
        <fullName evidence="12">Formate dehydrogenase subunit alpha</fullName>
        <ecNumber evidence="12">1.2.1.2</ecNumber>
    </submittedName>
</protein>
<proteinExistence type="inferred from homology"/>
<dbReference type="SUPFAM" id="SSF53706">
    <property type="entry name" value="Formate dehydrogenase/DMSO reductase, domains 1-3"/>
    <property type="match status" value="1"/>
</dbReference>
<dbReference type="EMBL" id="LTAZ01000001">
    <property type="protein sequence ID" value="KYH27886.1"/>
    <property type="molecule type" value="Genomic_DNA"/>
</dbReference>
<evidence type="ECO:0000256" key="6">
    <source>
        <dbReference type="ARBA" id="ARBA00022729"/>
    </source>
</evidence>
<comment type="subcellular location">
    <subcellularLocation>
        <location evidence="2">Cell envelope</location>
    </subcellularLocation>
</comment>
<dbReference type="Pfam" id="PF00384">
    <property type="entry name" value="Molybdopterin"/>
    <property type="match status" value="1"/>
</dbReference>
<reference evidence="12 13" key="1">
    <citation type="submission" date="2016-02" db="EMBL/GenBank/DDBJ databases">
        <title>Genome sequence of Halalkalicoccus paucihalophilus DSM 24557.</title>
        <authorList>
            <person name="Poehlein A."/>
            <person name="Daniel R."/>
        </authorList>
    </citation>
    <scope>NUCLEOTIDE SEQUENCE [LARGE SCALE GENOMIC DNA]</scope>
    <source>
        <strain evidence="12 13">DSM 24557</strain>
    </source>
</reference>
<sequence>MSTEPVSLDLDRRSFLKASALAGAVALGGGAAGQTLAQSDDEDEGTASDAEMTKTICNYCAVGCGFRGVKDGDSFVGMEPWHENPINNGSLCSKGAGILETEHSDRRLKRPMHRTDGGWETISWEEAYDIIEEQYAQIVEEYTPESVMMMGSAHFANEEAYAFRKLSAFMGTNNCDHQARICHSPTVTGLANTWGYGAMTNTINDYRNFDLLIICGQNPAESHPIAMQHILEGQARGGTVVSIDPRYTKTSSHADNYYRMRPGTDVALMMGLMRYLQQQGELDQEMLSGRVNGWPDAAAELEQYDLETVADITWIDVEGLEEIGDLIIENKPNIQIEWAMGGTQHNNGTQNIRSYALHSLASGSAARSGGGLQVMRGHANVQGATDLGVDSTILPGYYSVGAPGSWVHWTNVWNQSPWTSGSTDFWDLYDRFALMPEDIWQQLSAGGGGPPAAGELQSAETERSDASEDVSQAEDTGAGPNSQSPTEADSQTGDPAAQGGSGGDGSSGGGGSQRQIDPRTMMLQDGLSVARWYEAALQQEDRLHESNLYQPDPLKMAFFWGHSANSITEMDKMKQAMEALDLLVVVDVFPAVAGTLADAEADNVLLLPASSQYEHHRSVTNSHRSVQWSEPVSPPAHASKPDLQIMQELADRFGFGQHFDWGSGPELYNGKSTYEDALREINLGVRTVGYQQSPERLQRQKEHDEAFSTETIRAESEGLPVSGEFWGLPWPCWGDEHPGTPIIWRDDVHPAEGGHDFRANWGIDAPTPGEWESTGVDKEYPLAETVAQEGEAGLDMLRESYQPEWFDGEVIGVPQYPGFTTTLPEDPADASSMTIPMEYALREDVSIYDCAAALNEQRGHQHDLAFYEQYDNPQPDPPTGRGRARAVVWNFIDTVPIHREPIQSPRPDLAEQWPANGQQTNFFRLDQNNAATQQEATQRAYDQGIDTVLTTGRQVEHQGGGAETRNNQYTADLQPHMYAEIHPDMAEDLDLVGGEDHVIITSADADKGSILVKAKVTYRPQGANEIFMPYHWGGIAHGKNMSEKYPDGSKPLAIGDSANFITSSGFDAETQMQETKAGLVRVEKATEQRIEELNMEFIDYPQEEAGLGDSYEWDVRNQSMQPQTGDD</sequence>
<dbReference type="Gene3D" id="3.40.50.740">
    <property type="match status" value="2"/>
</dbReference>
<dbReference type="InterPro" id="IPR019546">
    <property type="entry name" value="TAT_signal_bac_arc"/>
</dbReference>
<evidence type="ECO:0000313" key="12">
    <source>
        <dbReference type="EMBL" id="KYH27886.1"/>
    </source>
</evidence>
<dbReference type="GO" id="GO:0009055">
    <property type="term" value="F:electron transfer activity"/>
    <property type="evidence" value="ECO:0007669"/>
    <property type="project" value="TreeGrafter"/>
</dbReference>
<dbReference type="PATRIC" id="fig|1008153.3.peg.561"/>
<dbReference type="PANTHER" id="PTHR43598">
    <property type="entry name" value="TUNGSTEN-CONTAINING FORMYLMETHANOFURAN DEHYDROGENASE 2 SUBUNIT B"/>
    <property type="match status" value="1"/>
</dbReference>
<dbReference type="GO" id="GO:0051539">
    <property type="term" value="F:4 iron, 4 sulfur cluster binding"/>
    <property type="evidence" value="ECO:0007669"/>
    <property type="project" value="UniProtKB-KW"/>
</dbReference>
<evidence type="ECO:0000256" key="9">
    <source>
        <dbReference type="ARBA" id="ARBA00023014"/>
    </source>
</evidence>
<comment type="caution">
    <text evidence="12">The sequence shown here is derived from an EMBL/GenBank/DDBJ whole genome shotgun (WGS) entry which is preliminary data.</text>
</comment>
<dbReference type="InterPro" id="IPR006963">
    <property type="entry name" value="Mopterin_OxRdtase_4Fe-4S_dom"/>
</dbReference>
<dbReference type="GO" id="GO:0009061">
    <property type="term" value="P:anaerobic respiration"/>
    <property type="evidence" value="ECO:0007669"/>
    <property type="project" value="TreeGrafter"/>
</dbReference>
<keyword evidence="7 12" id="KW-0560">Oxidoreductase</keyword>
<keyword evidence="5" id="KW-0479">Metal-binding</keyword>
<evidence type="ECO:0000256" key="4">
    <source>
        <dbReference type="ARBA" id="ARBA00022485"/>
    </source>
</evidence>
<dbReference type="AlphaFoldDB" id="A0A151AJN5"/>
<dbReference type="Gene3D" id="2.20.25.90">
    <property type="entry name" value="ADC-like domains"/>
    <property type="match status" value="1"/>
</dbReference>
<keyword evidence="4" id="KW-0004">4Fe-4S</keyword>
<evidence type="ECO:0000256" key="10">
    <source>
        <dbReference type="SAM" id="MobiDB-lite"/>
    </source>
</evidence>
<dbReference type="InterPro" id="IPR009010">
    <property type="entry name" value="Asp_de-COase-like_dom_sf"/>
</dbReference>
<organism evidence="12 13">
    <name type="scientific">Halalkalicoccus paucihalophilus</name>
    <dbReference type="NCBI Taxonomy" id="1008153"/>
    <lineage>
        <taxon>Archaea</taxon>
        <taxon>Methanobacteriati</taxon>
        <taxon>Methanobacteriota</taxon>
        <taxon>Stenosarchaea group</taxon>
        <taxon>Halobacteria</taxon>
        <taxon>Halobacteriales</taxon>
        <taxon>Halococcaceae</taxon>
        <taxon>Halalkalicoccus</taxon>
    </lineage>
</organism>
<dbReference type="Pfam" id="PF04879">
    <property type="entry name" value="Molybdop_Fe4S4"/>
    <property type="match status" value="1"/>
</dbReference>
<dbReference type="Pfam" id="PF01568">
    <property type="entry name" value="Molydop_binding"/>
    <property type="match status" value="1"/>
</dbReference>
<feature type="compositionally biased region" description="Gly residues" evidence="10">
    <location>
        <begin position="499"/>
        <end position="512"/>
    </location>
</feature>
<keyword evidence="9" id="KW-0411">Iron-sulfur</keyword>
<evidence type="ECO:0000256" key="2">
    <source>
        <dbReference type="ARBA" id="ARBA00004196"/>
    </source>
</evidence>
<dbReference type="RefSeq" id="WP_066379199.1">
    <property type="nucleotide sequence ID" value="NZ_LTAZ01000001.1"/>
</dbReference>
<dbReference type="CDD" id="cd02792">
    <property type="entry name" value="MopB_CT_Formate-Dh-Na-like"/>
    <property type="match status" value="1"/>
</dbReference>
<dbReference type="SUPFAM" id="SSF50692">
    <property type="entry name" value="ADC-like"/>
    <property type="match status" value="1"/>
</dbReference>
<dbReference type="Proteomes" id="UP000075321">
    <property type="component" value="Unassembled WGS sequence"/>
</dbReference>
<dbReference type="OrthoDB" id="23466at2157"/>
<dbReference type="GO" id="GO:0030151">
    <property type="term" value="F:molybdenum ion binding"/>
    <property type="evidence" value="ECO:0007669"/>
    <property type="project" value="TreeGrafter"/>
</dbReference>
<feature type="compositionally biased region" description="Polar residues" evidence="10">
    <location>
        <begin position="473"/>
        <end position="493"/>
    </location>
</feature>
<dbReference type="InterPro" id="IPR006311">
    <property type="entry name" value="TAT_signal"/>
</dbReference>
<dbReference type="Gene3D" id="2.40.40.20">
    <property type="match status" value="1"/>
</dbReference>
<evidence type="ECO:0000256" key="8">
    <source>
        <dbReference type="ARBA" id="ARBA00023004"/>
    </source>
</evidence>
<evidence type="ECO:0000259" key="11">
    <source>
        <dbReference type="PROSITE" id="PS51669"/>
    </source>
</evidence>
<keyword evidence="6" id="KW-0732">Signal</keyword>
<dbReference type="InterPro" id="IPR006657">
    <property type="entry name" value="MoPterin_dinucl-bd_dom"/>
</dbReference>
<evidence type="ECO:0000256" key="3">
    <source>
        <dbReference type="ARBA" id="ARBA00010312"/>
    </source>
</evidence>
<comment type="cofactor">
    <cofactor evidence="1">
        <name>[4Fe-4S] cluster</name>
        <dbReference type="ChEBI" id="CHEBI:49883"/>
    </cofactor>
</comment>
<dbReference type="GO" id="GO:0016491">
    <property type="term" value="F:oxidoreductase activity"/>
    <property type="evidence" value="ECO:0007669"/>
    <property type="project" value="UniProtKB-KW"/>
</dbReference>
<dbReference type="Gene3D" id="3.40.228.10">
    <property type="entry name" value="Dimethylsulfoxide Reductase, domain 2"/>
    <property type="match status" value="1"/>
</dbReference>
<accession>A0A151AJN5</accession>
<comment type="similarity">
    <text evidence="3">Belongs to the prokaryotic molybdopterin-containing oxidoreductase family.</text>
</comment>
<evidence type="ECO:0000256" key="7">
    <source>
        <dbReference type="ARBA" id="ARBA00023002"/>
    </source>
</evidence>
<dbReference type="EC" id="1.2.1.2" evidence="12"/>
<dbReference type="GO" id="GO:0043546">
    <property type="term" value="F:molybdopterin cofactor binding"/>
    <property type="evidence" value="ECO:0007669"/>
    <property type="project" value="InterPro"/>
</dbReference>